<evidence type="ECO:0000313" key="7">
    <source>
        <dbReference type="EMBL" id="EAH3128047.1"/>
    </source>
</evidence>
<evidence type="ECO:0000313" key="11">
    <source>
        <dbReference type="Proteomes" id="UP000413786"/>
    </source>
</evidence>
<evidence type="ECO:0000313" key="13">
    <source>
        <dbReference type="Proteomes" id="UP000478945"/>
    </source>
</evidence>
<evidence type="ECO:0000313" key="6">
    <source>
        <dbReference type="EMBL" id="EAH1616109.1"/>
    </source>
</evidence>
<dbReference type="Proteomes" id="UP000517258">
    <property type="component" value="Unassembled WGS sequence"/>
</dbReference>
<dbReference type="EMBL" id="AAAPCR010000011">
    <property type="protein sequence ID" value="EAD8146725.1"/>
    <property type="molecule type" value="Genomic_DNA"/>
</dbReference>
<dbReference type="Proteomes" id="UP000529135">
    <property type="component" value="Unassembled WGS sequence"/>
</dbReference>
<dbReference type="Proteomes" id="UP000371553">
    <property type="component" value="Unassembled WGS sequence"/>
</dbReference>
<dbReference type="EMBL" id="AABGFX010000011">
    <property type="protein sequence ID" value="EAH3128047.1"/>
    <property type="molecule type" value="Genomic_DNA"/>
</dbReference>
<dbReference type="EMBL" id="AAAIJX010000008">
    <property type="protein sequence ID" value="EAC4483542.1"/>
    <property type="molecule type" value="Genomic_DNA"/>
</dbReference>
<evidence type="ECO:0000313" key="9">
    <source>
        <dbReference type="EMBL" id="EDP8410982.1"/>
    </source>
</evidence>
<dbReference type="EMBL" id="AAJEKY010000008">
    <property type="protein sequence ID" value="ECL0131709.1"/>
    <property type="molecule type" value="Genomic_DNA"/>
</dbReference>
<dbReference type="EMBL" id="AABEQV010000011">
    <property type="protein sequence ID" value="EAG9858008.1"/>
    <property type="molecule type" value="Genomic_DNA"/>
</dbReference>
<dbReference type="Proteomes" id="UP000470497">
    <property type="component" value="Unassembled WGS sequence"/>
</dbReference>
<dbReference type="EMBL" id="AANOZB010000010">
    <property type="protein sequence ID" value="EDP8410982.1"/>
    <property type="molecule type" value="Genomic_DNA"/>
</dbReference>
<comment type="caution">
    <text evidence="9">The sequence shown here is derived from an EMBL/GenBank/DDBJ whole genome shotgun (WGS) entry which is preliminary data.</text>
</comment>
<reference evidence="9 12" key="2">
    <citation type="submission" date="2020-02" db="EMBL/GenBank/DDBJ databases">
        <authorList>
            <person name="Ashton P.M."/>
            <person name="Dallman T."/>
            <person name="Nair S."/>
            <person name="De Pinna E."/>
            <person name="Peters T."/>
            <person name="Grant K."/>
        </authorList>
    </citation>
    <scope>NUCLEOTIDE SEQUENCE [LARGE SCALE GENOMIC DNA]</scope>
    <source>
        <strain evidence="4 17">429821</strain>
        <strain evidence="6 15">562417</strain>
        <strain evidence="7 16">562428</strain>
        <strain evidence="5 14">563356</strain>
        <strain evidence="1 11">688377</strain>
        <strain evidence="8 13">760311</strain>
        <strain evidence="9 12">883775</strain>
        <strain evidence="3">RL15000161</strain>
    </source>
</reference>
<dbReference type="EMBL" id="AAARIE010000009">
    <property type="protein sequence ID" value="EAE2660273.1"/>
    <property type="molecule type" value="Genomic_DNA"/>
</dbReference>
<evidence type="ECO:0000313" key="1">
    <source>
        <dbReference type="EMBL" id="EAC4483542.1"/>
    </source>
</evidence>
<dbReference type="Proteomes" id="UP000478945">
    <property type="component" value="Unassembled WGS sequence"/>
</dbReference>
<proteinExistence type="predicted"/>
<evidence type="ECO:0000313" key="16">
    <source>
        <dbReference type="Proteomes" id="UP000529135"/>
    </source>
</evidence>
<protein>
    <submittedName>
        <fullName evidence="9">Uncharacterized protein</fullName>
    </submittedName>
</protein>
<accession>A0A477VL74</accession>
<evidence type="ECO:0000313" key="5">
    <source>
        <dbReference type="EMBL" id="EAH0219099.1"/>
    </source>
</evidence>
<evidence type="ECO:0000313" key="4">
    <source>
        <dbReference type="EMBL" id="EAG9858008.1"/>
    </source>
</evidence>
<evidence type="ECO:0000313" key="10">
    <source>
        <dbReference type="Proteomes" id="UP000371553"/>
    </source>
</evidence>
<dbReference type="Proteomes" id="UP000548826">
    <property type="component" value="Unassembled WGS sequence"/>
</dbReference>
<evidence type="ECO:0000313" key="14">
    <source>
        <dbReference type="Proteomes" id="UP000517258"/>
    </source>
</evidence>
<evidence type="ECO:0000313" key="2">
    <source>
        <dbReference type="EMBL" id="EAD8146725.1"/>
    </source>
</evidence>
<sequence length="103" mass="11529">MVTLQSAIISLIGGDIMKTTIASLKCIQCENNFPLNLNVKSSHITCPFCQTEVANDLIEQIYVAANTVGEVNYNFRKYAVEYQKPIFELSVKEMEVVLPIDNV</sequence>
<dbReference type="EMBL" id="AABFMV010000010">
    <property type="protein sequence ID" value="EAH1616109.1"/>
    <property type="molecule type" value="Genomic_DNA"/>
</dbReference>
<evidence type="ECO:0000313" key="3">
    <source>
        <dbReference type="EMBL" id="EAE2660273.1"/>
    </source>
</evidence>
<evidence type="ECO:0000313" key="12">
    <source>
        <dbReference type="Proteomes" id="UP000470497"/>
    </source>
</evidence>
<name>A0A477VL74_LISMN</name>
<dbReference type="EMBL" id="AABEVI010000009">
    <property type="protein sequence ID" value="EAH0219099.1"/>
    <property type="molecule type" value="Genomic_DNA"/>
</dbReference>
<gene>
    <name evidence="2" type="ORF">CD20_11620</name>
    <name evidence="6" type="ORF">D4271_11865</name>
    <name evidence="4" type="ORF">D4C60_13460</name>
    <name evidence="5" type="ORF">D4D89_12290</name>
    <name evidence="7" type="ORF">D5M70_12085</name>
    <name evidence="1" type="ORF">E0I39_11630</name>
    <name evidence="3" type="ORF">E1V33_08900</name>
    <name evidence="8" type="ORF">FJU19_11440</name>
    <name evidence="9" type="ORF">G3R95_002555</name>
</gene>
<dbReference type="Proteomes" id="UP000383365">
    <property type="component" value="Unassembled WGS sequence"/>
</dbReference>
<reference evidence="2 10" key="1">
    <citation type="submission" date="2018-06" db="EMBL/GenBank/DDBJ databases">
        <authorList>
            <consortium name="GenomeTrakr: Next Generation Sequencing Network for Food Pathogen Tracability"/>
        </authorList>
    </citation>
    <scope>NUCLEOTIDE SEQUENCE [LARGE SCALE GENOMIC DNA]</scope>
    <source>
        <strain evidence="2 10">NYAG13B12507-5</strain>
    </source>
</reference>
<organism evidence="9 12">
    <name type="scientific">Listeria monocytogenes</name>
    <dbReference type="NCBI Taxonomy" id="1639"/>
    <lineage>
        <taxon>Bacteria</taxon>
        <taxon>Bacillati</taxon>
        <taxon>Bacillota</taxon>
        <taxon>Bacilli</taxon>
        <taxon>Bacillales</taxon>
        <taxon>Listeriaceae</taxon>
        <taxon>Listeria</taxon>
    </lineage>
</organism>
<dbReference type="AlphaFoldDB" id="A0A477VL74"/>
<evidence type="ECO:0000313" key="17">
    <source>
        <dbReference type="Proteomes" id="UP000548826"/>
    </source>
</evidence>
<dbReference type="Proteomes" id="UP000413786">
    <property type="component" value="Unassembled WGS sequence"/>
</dbReference>
<dbReference type="Proteomes" id="UP000525068">
    <property type="component" value="Unassembled WGS sequence"/>
</dbReference>
<evidence type="ECO:0000313" key="8">
    <source>
        <dbReference type="EMBL" id="ECL0131709.1"/>
    </source>
</evidence>
<evidence type="ECO:0000313" key="15">
    <source>
        <dbReference type="Proteomes" id="UP000525068"/>
    </source>
</evidence>